<protein>
    <submittedName>
        <fullName evidence="1">Uncharacterized protein</fullName>
    </submittedName>
</protein>
<keyword evidence="2" id="KW-1185">Reference proteome</keyword>
<name>A0ACC2HGZ0_DALPE</name>
<accession>A0ACC2HGZ0</accession>
<evidence type="ECO:0000313" key="1">
    <source>
        <dbReference type="EMBL" id="KAJ8015298.1"/>
    </source>
</evidence>
<evidence type="ECO:0000313" key="2">
    <source>
        <dbReference type="Proteomes" id="UP001157502"/>
    </source>
</evidence>
<organism evidence="1 2">
    <name type="scientific">Dallia pectoralis</name>
    <name type="common">Alaska blackfish</name>
    <dbReference type="NCBI Taxonomy" id="75939"/>
    <lineage>
        <taxon>Eukaryota</taxon>
        <taxon>Metazoa</taxon>
        <taxon>Chordata</taxon>
        <taxon>Craniata</taxon>
        <taxon>Vertebrata</taxon>
        <taxon>Euteleostomi</taxon>
        <taxon>Actinopterygii</taxon>
        <taxon>Neopterygii</taxon>
        <taxon>Teleostei</taxon>
        <taxon>Protacanthopterygii</taxon>
        <taxon>Esociformes</taxon>
        <taxon>Umbridae</taxon>
        <taxon>Dallia</taxon>
    </lineage>
</organism>
<comment type="caution">
    <text evidence="1">The sequence shown here is derived from an EMBL/GenBank/DDBJ whole genome shotgun (WGS) entry which is preliminary data.</text>
</comment>
<sequence>MTPLVPGAMRPRSKLLSQKRILQLPTIREGYEDLVRDMNQLNSMNQMNHHEVNQINQREVNQINHREVNQMNHREVNQMNHLEVNQMNHREVNQMNHSEVGPHSVSSDDYLLSICHLAHPTSLSTNYGVPFHNITGQRVPQLPAKNNSPALCHRKTFHENNPVESGMWSDLLSVYRGHGKHSIYGEPSFCCLGALDPLEFLYSSPAQSTCQSGIERQGLGLRRKVTHSYSSPSPSDLQLQHNSSCPEFSDTANLECDTSPSDLSQKLLQTGSPKQSFAEHLQSTLNCSLDEENQRCEEGKEKSGSQSARSTVISQWVSDCRFAWKEADLGACTLPSNTDM</sequence>
<proteinExistence type="predicted"/>
<gene>
    <name evidence="1" type="ORF">DPEC_G00024680</name>
</gene>
<reference evidence="1" key="1">
    <citation type="submission" date="2021-05" db="EMBL/GenBank/DDBJ databases">
        <authorList>
            <person name="Pan Q."/>
            <person name="Jouanno E."/>
            <person name="Zahm M."/>
            <person name="Klopp C."/>
            <person name="Cabau C."/>
            <person name="Louis A."/>
            <person name="Berthelot C."/>
            <person name="Parey E."/>
            <person name="Roest Crollius H."/>
            <person name="Montfort J."/>
            <person name="Robinson-Rechavi M."/>
            <person name="Bouchez O."/>
            <person name="Lampietro C."/>
            <person name="Lopez Roques C."/>
            <person name="Donnadieu C."/>
            <person name="Postlethwait J."/>
            <person name="Bobe J."/>
            <person name="Dillon D."/>
            <person name="Chandos A."/>
            <person name="von Hippel F."/>
            <person name="Guiguen Y."/>
        </authorList>
    </citation>
    <scope>NUCLEOTIDE SEQUENCE</scope>
    <source>
        <strain evidence="1">YG-Jan2019</strain>
    </source>
</reference>
<dbReference type="EMBL" id="CM055729">
    <property type="protein sequence ID" value="KAJ8015298.1"/>
    <property type="molecule type" value="Genomic_DNA"/>
</dbReference>
<dbReference type="Proteomes" id="UP001157502">
    <property type="component" value="Chromosome 2"/>
</dbReference>